<proteinExistence type="predicted"/>
<evidence type="ECO:0000313" key="2">
    <source>
        <dbReference type="Proteomes" id="UP000298416"/>
    </source>
</evidence>
<sequence>MMWSYESNYAYVYSDTMQSCPSQTGAKMKEAIYKLHCPIPFLKIKANVLFPFVGPGGDFCVYLEGLAEAENVQEYVKANPFGQSPITEKDQYWSFYSKIITANSTLPREKDTGIGDDIQPHTRDLNDLDLSTLVRRSNDIGIVIEDTPNPDGIPDSDGENDVGNDGWIPEADGENYAGIDEDHEKEAFQEQEIGYEQCVQVKVVLHEQL</sequence>
<dbReference type="EMBL" id="PNBA02000012">
    <property type="protein sequence ID" value="KAG6406235.1"/>
    <property type="molecule type" value="Genomic_DNA"/>
</dbReference>
<comment type="caution">
    <text evidence="1">The sequence shown here is derived from an EMBL/GenBank/DDBJ whole genome shotgun (WGS) entry which is preliminary data.</text>
</comment>
<dbReference type="AlphaFoldDB" id="A0A8X8X5S9"/>
<accession>A0A8X8X5S9</accession>
<gene>
    <name evidence="1" type="ORF">SASPL_133834</name>
</gene>
<reference evidence="1" key="1">
    <citation type="submission" date="2018-01" db="EMBL/GenBank/DDBJ databases">
        <authorList>
            <person name="Mao J.F."/>
        </authorList>
    </citation>
    <scope>NUCLEOTIDE SEQUENCE</scope>
    <source>
        <strain evidence="1">Huo1</strain>
        <tissue evidence="1">Leaf</tissue>
    </source>
</reference>
<protein>
    <submittedName>
        <fullName evidence="1">Uncharacterized protein</fullName>
    </submittedName>
</protein>
<keyword evidence="2" id="KW-1185">Reference proteome</keyword>
<dbReference type="Proteomes" id="UP000298416">
    <property type="component" value="Unassembled WGS sequence"/>
</dbReference>
<reference evidence="1" key="2">
    <citation type="submission" date="2020-08" db="EMBL/GenBank/DDBJ databases">
        <title>Plant Genome Project.</title>
        <authorList>
            <person name="Zhang R.-G."/>
        </authorList>
    </citation>
    <scope>NUCLEOTIDE SEQUENCE</scope>
    <source>
        <strain evidence="1">Huo1</strain>
        <tissue evidence="1">Leaf</tissue>
    </source>
</reference>
<organism evidence="1">
    <name type="scientific">Salvia splendens</name>
    <name type="common">Scarlet sage</name>
    <dbReference type="NCBI Taxonomy" id="180675"/>
    <lineage>
        <taxon>Eukaryota</taxon>
        <taxon>Viridiplantae</taxon>
        <taxon>Streptophyta</taxon>
        <taxon>Embryophyta</taxon>
        <taxon>Tracheophyta</taxon>
        <taxon>Spermatophyta</taxon>
        <taxon>Magnoliopsida</taxon>
        <taxon>eudicotyledons</taxon>
        <taxon>Gunneridae</taxon>
        <taxon>Pentapetalae</taxon>
        <taxon>asterids</taxon>
        <taxon>lamiids</taxon>
        <taxon>Lamiales</taxon>
        <taxon>Lamiaceae</taxon>
        <taxon>Nepetoideae</taxon>
        <taxon>Mentheae</taxon>
        <taxon>Salviinae</taxon>
        <taxon>Salvia</taxon>
        <taxon>Salvia subgen. Calosphace</taxon>
        <taxon>core Calosphace</taxon>
    </lineage>
</organism>
<evidence type="ECO:0000313" key="1">
    <source>
        <dbReference type="EMBL" id="KAG6406235.1"/>
    </source>
</evidence>
<name>A0A8X8X5S9_SALSN</name>